<dbReference type="SUPFAM" id="SSF82689">
    <property type="entry name" value="Mechanosensitive channel protein MscS (YggB), C-terminal domain"/>
    <property type="match status" value="1"/>
</dbReference>
<dbReference type="Pfam" id="PF21082">
    <property type="entry name" value="MS_channel_3rd"/>
    <property type="match status" value="1"/>
</dbReference>
<keyword evidence="4 7" id="KW-0812">Transmembrane</keyword>
<feature type="domain" description="Mechanosensitive ion channel MscS C-terminal" evidence="9">
    <location>
        <begin position="343"/>
        <end position="423"/>
    </location>
</feature>
<dbReference type="EMBL" id="OCNF01000022">
    <property type="protein sequence ID" value="SOD70136.1"/>
    <property type="molecule type" value="Genomic_DNA"/>
</dbReference>
<feature type="domain" description="Mechanosensitive ion channel MscS" evidence="8">
    <location>
        <begin position="268"/>
        <end position="333"/>
    </location>
</feature>
<dbReference type="InterPro" id="IPR011066">
    <property type="entry name" value="MscS_channel_C_sf"/>
</dbReference>
<evidence type="ECO:0000256" key="5">
    <source>
        <dbReference type="ARBA" id="ARBA00022989"/>
    </source>
</evidence>
<feature type="transmembrane region" description="Helical" evidence="7">
    <location>
        <begin position="179"/>
        <end position="201"/>
    </location>
</feature>
<keyword evidence="12" id="KW-1185">Reference proteome</keyword>
<proteinExistence type="inferred from homology"/>
<keyword evidence="3" id="KW-1003">Cell membrane</keyword>
<evidence type="ECO:0000256" key="4">
    <source>
        <dbReference type="ARBA" id="ARBA00022692"/>
    </source>
</evidence>
<evidence type="ECO:0000256" key="7">
    <source>
        <dbReference type="SAM" id="Phobius"/>
    </source>
</evidence>
<dbReference type="SUPFAM" id="SSF82861">
    <property type="entry name" value="Mechanosensitive channel protein MscS (YggB), transmembrane region"/>
    <property type="match status" value="1"/>
</dbReference>
<dbReference type="GO" id="GO:0008381">
    <property type="term" value="F:mechanosensitive monoatomic ion channel activity"/>
    <property type="evidence" value="ECO:0007669"/>
    <property type="project" value="UniProtKB-ARBA"/>
</dbReference>
<protein>
    <submittedName>
        <fullName evidence="11">Mechanosensitive ion channel</fullName>
    </submittedName>
</protein>
<dbReference type="InterPro" id="IPR049278">
    <property type="entry name" value="MS_channel_C"/>
</dbReference>
<evidence type="ECO:0000256" key="6">
    <source>
        <dbReference type="ARBA" id="ARBA00023136"/>
    </source>
</evidence>
<feature type="transmembrane region" description="Helical" evidence="7">
    <location>
        <begin position="247"/>
        <end position="265"/>
    </location>
</feature>
<dbReference type="PANTHER" id="PTHR30347:SF1">
    <property type="entry name" value="MECHANOSENSITIVE CHANNEL MSCK"/>
    <property type="match status" value="1"/>
</dbReference>
<dbReference type="InterPro" id="IPR023408">
    <property type="entry name" value="MscS_beta-dom_sf"/>
</dbReference>
<dbReference type="RefSeq" id="WP_097114948.1">
    <property type="nucleotide sequence ID" value="NZ_CP083931.1"/>
</dbReference>
<evidence type="ECO:0000259" key="10">
    <source>
        <dbReference type="Pfam" id="PF21088"/>
    </source>
</evidence>
<evidence type="ECO:0000259" key="8">
    <source>
        <dbReference type="Pfam" id="PF00924"/>
    </source>
</evidence>
<dbReference type="GO" id="GO:0005886">
    <property type="term" value="C:plasma membrane"/>
    <property type="evidence" value="ECO:0007669"/>
    <property type="project" value="UniProtKB-SubCell"/>
</dbReference>
<dbReference type="AlphaFoldDB" id="A0A286EGS9"/>
<dbReference type="InterPro" id="IPR006685">
    <property type="entry name" value="MscS_channel_2nd"/>
</dbReference>
<dbReference type="Gene3D" id="1.10.287.1260">
    <property type="match status" value="1"/>
</dbReference>
<dbReference type="PANTHER" id="PTHR30347">
    <property type="entry name" value="POTASSIUM CHANNEL RELATED"/>
    <property type="match status" value="1"/>
</dbReference>
<dbReference type="InterPro" id="IPR049142">
    <property type="entry name" value="MS_channel_1st"/>
</dbReference>
<dbReference type="Pfam" id="PF00924">
    <property type="entry name" value="MS_channel_2nd"/>
    <property type="match status" value="1"/>
</dbReference>
<dbReference type="InterPro" id="IPR010920">
    <property type="entry name" value="LSM_dom_sf"/>
</dbReference>
<dbReference type="Gene3D" id="2.30.30.60">
    <property type="match status" value="1"/>
</dbReference>
<dbReference type="InterPro" id="IPR052702">
    <property type="entry name" value="MscS-like_channel"/>
</dbReference>
<dbReference type="Pfam" id="PF21088">
    <property type="entry name" value="MS_channel_1st"/>
    <property type="match status" value="1"/>
</dbReference>
<sequence>MQDIYPISEKLGETLSNLFAREEFAATLLGRSFNQTIGWVELAVVAALSIVAWLAANFINKNKLNQIQYAWLKHLLTRAMLPFMLLLFGSAGLVAWWASVGADAVWLRLLVFAANWMLAIRLILGGLHLLLPEKWRSRRWESLLSLILWVFFLLWVSGIDDLIIGALRGIELSIGKSKLNMWTLLTGLLWVSLMMVAMMSLARWLSGKLMNTERLDMNLRIVLSKIMQAGLMVLSILIALPLVGIDLTILSVFGGALGVGLGFGLQKIASNYVSGFIILADRSIRLGDRLTVNGFTGYVTEITARFVVLRSASGPEALIPNETFVTSTVINESYTGKALYQSLDVQVAYHTDLTKALRILQEAAAEQERVAAEPKALLTNFGENGIDLRVGFWVKDPENGFAGLNSAILLTIWQRFNEENIDFPFPQREIRILPDEQNPSDLALLKAQIHAKHSQNLGKEFDDDEEN</sequence>
<dbReference type="Proteomes" id="UP000219669">
    <property type="component" value="Unassembled WGS sequence"/>
</dbReference>
<dbReference type="InterPro" id="IPR011014">
    <property type="entry name" value="MscS_channel_TM-2"/>
</dbReference>
<evidence type="ECO:0000256" key="2">
    <source>
        <dbReference type="ARBA" id="ARBA00008017"/>
    </source>
</evidence>
<organism evidence="11 12">
    <name type="scientific">Alysiella filiformis DSM 16848</name>
    <dbReference type="NCBI Taxonomy" id="1120981"/>
    <lineage>
        <taxon>Bacteria</taxon>
        <taxon>Pseudomonadati</taxon>
        <taxon>Pseudomonadota</taxon>
        <taxon>Betaproteobacteria</taxon>
        <taxon>Neisseriales</taxon>
        <taxon>Neisseriaceae</taxon>
        <taxon>Alysiella</taxon>
    </lineage>
</organism>
<keyword evidence="5 7" id="KW-1133">Transmembrane helix</keyword>
<feature type="transmembrane region" description="Helical" evidence="7">
    <location>
        <begin position="222"/>
        <end position="241"/>
    </location>
</feature>
<dbReference type="OrthoDB" id="9809206at2"/>
<dbReference type="SUPFAM" id="SSF50182">
    <property type="entry name" value="Sm-like ribonucleoproteins"/>
    <property type="match status" value="1"/>
</dbReference>
<comment type="similarity">
    <text evidence="2">Belongs to the MscS (TC 1.A.23) family.</text>
</comment>
<evidence type="ECO:0000256" key="1">
    <source>
        <dbReference type="ARBA" id="ARBA00004651"/>
    </source>
</evidence>
<name>A0A286EGS9_9NEIS</name>
<evidence type="ECO:0000313" key="12">
    <source>
        <dbReference type="Proteomes" id="UP000219669"/>
    </source>
</evidence>
<gene>
    <name evidence="11" type="ORF">SAMN02746062_01997</name>
</gene>
<evidence type="ECO:0000256" key="3">
    <source>
        <dbReference type="ARBA" id="ARBA00022475"/>
    </source>
</evidence>
<reference evidence="11 12" key="1">
    <citation type="submission" date="2017-09" db="EMBL/GenBank/DDBJ databases">
        <authorList>
            <person name="Ehlers B."/>
            <person name="Leendertz F.H."/>
        </authorList>
    </citation>
    <scope>NUCLEOTIDE SEQUENCE [LARGE SCALE GENOMIC DNA]</scope>
    <source>
        <strain evidence="11 12">DSM 16848</strain>
    </source>
</reference>
<keyword evidence="6 7" id="KW-0472">Membrane</keyword>
<comment type="subcellular location">
    <subcellularLocation>
        <location evidence="1">Cell membrane</location>
        <topology evidence="1">Multi-pass membrane protein</topology>
    </subcellularLocation>
</comment>
<feature type="transmembrane region" description="Helical" evidence="7">
    <location>
        <begin position="37"/>
        <end position="59"/>
    </location>
</feature>
<feature type="transmembrane region" description="Helical" evidence="7">
    <location>
        <begin position="143"/>
        <end position="167"/>
    </location>
</feature>
<feature type="transmembrane region" description="Helical" evidence="7">
    <location>
        <begin position="80"/>
        <end position="99"/>
    </location>
</feature>
<feature type="domain" description="Mechanosensitive ion channel transmembrane helices 2/3" evidence="10">
    <location>
        <begin position="230"/>
        <end position="266"/>
    </location>
</feature>
<evidence type="ECO:0000259" key="9">
    <source>
        <dbReference type="Pfam" id="PF21082"/>
    </source>
</evidence>
<evidence type="ECO:0000313" key="11">
    <source>
        <dbReference type="EMBL" id="SOD70136.1"/>
    </source>
</evidence>
<feature type="transmembrane region" description="Helical" evidence="7">
    <location>
        <begin position="105"/>
        <end position="131"/>
    </location>
</feature>
<dbReference type="Gene3D" id="3.30.70.100">
    <property type="match status" value="1"/>
</dbReference>
<accession>A0A286EGS9</accession>